<protein>
    <submittedName>
        <fullName evidence="1">Uncharacterized protein</fullName>
    </submittedName>
</protein>
<gene>
    <name evidence="1" type="ORF">CGLO_18112</name>
</gene>
<reference evidence="2" key="1">
    <citation type="journal article" date="2013" name="Mol. Plant Microbe Interact.">
        <title>Global aspects of pacC regulation of pathogenicity genes in Colletotrichum gloeosporioides as revealed by transcriptome analysis.</title>
        <authorList>
            <person name="Alkan N."/>
            <person name="Meng X."/>
            <person name="Friedlander G."/>
            <person name="Reuveni E."/>
            <person name="Sukno S."/>
            <person name="Sherman A."/>
            <person name="Thon M."/>
            <person name="Fluhr R."/>
            <person name="Prusky D."/>
        </authorList>
    </citation>
    <scope>NUCLEOTIDE SEQUENCE [LARGE SCALE GENOMIC DNA]</scope>
    <source>
        <strain evidence="2">Cg-14</strain>
    </source>
</reference>
<dbReference type="EMBL" id="AMYD01004371">
    <property type="protein sequence ID" value="EQB43250.1"/>
    <property type="molecule type" value="Genomic_DNA"/>
</dbReference>
<organism evidence="1 2">
    <name type="scientific">Colletotrichum gloeosporioides (strain Cg-14)</name>
    <name type="common">Anthracnose fungus</name>
    <name type="synonym">Glomerella cingulata</name>
    <dbReference type="NCBI Taxonomy" id="1237896"/>
    <lineage>
        <taxon>Eukaryota</taxon>
        <taxon>Fungi</taxon>
        <taxon>Dikarya</taxon>
        <taxon>Ascomycota</taxon>
        <taxon>Pezizomycotina</taxon>
        <taxon>Sordariomycetes</taxon>
        <taxon>Hypocreomycetidae</taxon>
        <taxon>Glomerellales</taxon>
        <taxon>Glomerellaceae</taxon>
        <taxon>Colletotrichum</taxon>
        <taxon>Colletotrichum gloeosporioides species complex</taxon>
    </lineage>
</organism>
<comment type="caution">
    <text evidence="1">The sequence shown here is derived from an EMBL/GenBank/DDBJ whole genome shotgun (WGS) entry which is preliminary data.</text>
</comment>
<dbReference type="Proteomes" id="UP000015530">
    <property type="component" value="Unassembled WGS sequence"/>
</dbReference>
<sequence>MVPGVILTCSIIFVTLGLTQCRSAHT</sequence>
<evidence type="ECO:0000313" key="2">
    <source>
        <dbReference type="Proteomes" id="UP000015530"/>
    </source>
</evidence>
<evidence type="ECO:0000313" key="1">
    <source>
        <dbReference type="EMBL" id="EQB43250.1"/>
    </source>
</evidence>
<dbReference type="HOGENOM" id="CLU_3417251_0_0_1"/>
<dbReference type="AlphaFoldDB" id="T0L4T1"/>
<name>T0L4T1_COLGC</name>
<proteinExistence type="predicted"/>
<accession>T0L4T1</accession>